<dbReference type="Pfam" id="PF01323">
    <property type="entry name" value="DSBA"/>
    <property type="match status" value="1"/>
</dbReference>
<dbReference type="GO" id="GO:0016491">
    <property type="term" value="F:oxidoreductase activity"/>
    <property type="evidence" value="ECO:0007669"/>
    <property type="project" value="InterPro"/>
</dbReference>
<dbReference type="OrthoDB" id="9799122at2"/>
<proteinExistence type="predicted"/>
<dbReference type="EMBL" id="QGDO01000006">
    <property type="protein sequence ID" value="PWJ39146.1"/>
    <property type="molecule type" value="Genomic_DNA"/>
</dbReference>
<dbReference type="Gene3D" id="3.40.30.10">
    <property type="entry name" value="Glutaredoxin"/>
    <property type="match status" value="1"/>
</dbReference>
<dbReference type="AlphaFoldDB" id="A0A315Z7X8"/>
<gene>
    <name evidence="2" type="ORF">BC781_10647</name>
</gene>
<keyword evidence="2" id="KW-0413">Isomerase</keyword>
<dbReference type="PANTHER" id="PTHR13887:SF41">
    <property type="entry name" value="THIOREDOXIN SUPERFAMILY PROTEIN"/>
    <property type="match status" value="1"/>
</dbReference>
<evidence type="ECO:0000313" key="3">
    <source>
        <dbReference type="Proteomes" id="UP000245535"/>
    </source>
</evidence>
<comment type="caution">
    <text evidence="2">The sequence shown here is derived from an EMBL/GenBank/DDBJ whole genome shotgun (WGS) entry which is preliminary data.</text>
</comment>
<dbReference type="CDD" id="cd03024">
    <property type="entry name" value="DsbA_FrnE"/>
    <property type="match status" value="1"/>
</dbReference>
<dbReference type="PANTHER" id="PTHR13887">
    <property type="entry name" value="GLUTATHIONE S-TRANSFERASE KAPPA"/>
    <property type="match status" value="1"/>
</dbReference>
<protein>
    <submittedName>
        <fullName evidence="2">Putative DsbA family dithiol-disulfide isomerase</fullName>
    </submittedName>
</protein>
<name>A0A315Z7X8_SEDFL</name>
<feature type="domain" description="DSBA-like thioredoxin" evidence="1">
    <location>
        <begin position="7"/>
        <end position="205"/>
    </location>
</feature>
<evidence type="ECO:0000259" key="1">
    <source>
        <dbReference type="Pfam" id="PF01323"/>
    </source>
</evidence>
<organism evidence="2 3">
    <name type="scientific">Sediminitomix flava</name>
    <dbReference type="NCBI Taxonomy" id="379075"/>
    <lineage>
        <taxon>Bacteria</taxon>
        <taxon>Pseudomonadati</taxon>
        <taxon>Bacteroidota</taxon>
        <taxon>Cytophagia</taxon>
        <taxon>Cytophagales</taxon>
        <taxon>Flammeovirgaceae</taxon>
        <taxon>Sediminitomix</taxon>
    </lineage>
</organism>
<accession>A0A315Z7X8</accession>
<dbReference type="SUPFAM" id="SSF52833">
    <property type="entry name" value="Thioredoxin-like"/>
    <property type="match status" value="1"/>
</dbReference>
<dbReference type="GO" id="GO:0016853">
    <property type="term" value="F:isomerase activity"/>
    <property type="evidence" value="ECO:0007669"/>
    <property type="project" value="UniProtKB-KW"/>
</dbReference>
<keyword evidence="3" id="KW-1185">Reference proteome</keyword>
<sequence>MTKKLKIDIVSDVVCPWCYVGNSRLEKALAENKDIMAEITWHPFQLHPDVAKGQNLNAAEFLGNKYQRDPQPMIDQMQQVADQEGVEMNFDKVLNIPNTLDAHRLMHYAREEKKDTELSLTLFKAYFVEGKDMENKDILVECGKQAGLSEEAISKFDSSEEALQSVIAEETQFRNAGVSAVPTFIINDKFMIQGAQPAEVWKQAFEQIEGLPLDDANACGPDGCEI</sequence>
<dbReference type="InterPro" id="IPR036249">
    <property type="entry name" value="Thioredoxin-like_sf"/>
</dbReference>
<dbReference type="RefSeq" id="WP_109620915.1">
    <property type="nucleotide sequence ID" value="NZ_QGDO01000006.1"/>
</dbReference>
<dbReference type="Proteomes" id="UP000245535">
    <property type="component" value="Unassembled WGS sequence"/>
</dbReference>
<dbReference type="InterPro" id="IPR001853">
    <property type="entry name" value="DSBA-like_thioredoxin_dom"/>
</dbReference>
<reference evidence="2 3" key="1">
    <citation type="submission" date="2018-03" db="EMBL/GenBank/DDBJ databases">
        <title>Genomic Encyclopedia of Archaeal and Bacterial Type Strains, Phase II (KMG-II): from individual species to whole genera.</title>
        <authorList>
            <person name="Goeker M."/>
        </authorList>
    </citation>
    <scope>NUCLEOTIDE SEQUENCE [LARGE SCALE GENOMIC DNA]</scope>
    <source>
        <strain evidence="2 3">DSM 28229</strain>
    </source>
</reference>
<evidence type="ECO:0000313" key="2">
    <source>
        <dbReference type="EMBL" id="PWJ39146.1"/>
    </source>
</evidence>